<protein>
    <recommendedName>
        <fullName evidence="3">Excreted virulence factor EspC (Type VII ESX diderm)</fullName>
    </recommendedName>
</protein>
<reference evidence="1 2" key="1">
    <citation type="submission" date="2022-06" db="EMBL/GenBank/DDBJ databases">
        <title>Sequencing the genomes of 1000 actinobacteria strains.</title>
        <authorList>
            <person name="Klenk H.-P."/>
        </authorList>
    </citation>
    <scope>NUCLEOTIDE SEQUENCE [LARGE SCALE GENOMIC DNA]</scope>
    <source>
        <strain evidence="1 2">DSM 41656</strain>
    </source>
</reference>
<sequence>MADGYRVNTDELEAVVKRLQAIQQNMAQTTEKSAYGTMVAESDFGVNFSHANTLYQAHERMQGWLSRTIADLNSLITEFGNNTQTVNNAYKSRDEDYAAVMTKYQQELD</sequence>
<dbReference type="RefSeq" id="WP_253797910.1">
    <property type="nucleotide sequence ID" value="NZ_BAAAUB010000022.1"/>
</dbReference>
<keyword evidence="2" id="KW-1185">Reference proteome</keyword>
<gene>
    <name evidence="1" type="ORF">FHR36_003225</name>
</gene>
<organism evidence="1 2">
    <name type="scientific">Kitasatospora paracochleata</name>
    <dbReference type="NCBI Taxonomy" id="58354"/>
    <lineage>
        <taxon>Bacteria</taxon>
        <taxon>Bacillati</taxon>
        <taxon>Actinomycetota</taxon>
        <taxon>Actinomycetes</taxon>
        <taxon>Kitasatosporales</taxon>
        <taxon>Streptomycetaceae</taxon>
        <taxon>Kitasatospora</taxon>
    </lineage>
</organism>
<name>A0ABT1IY68_9ACTN</name>
<comment type="caution">
    <text evidence="1">The sequence shown here is derived from an EMBL/GenBank/DDBJ whole genome shotgun (WGS) entry which is preliminary data.</text>
</comment>
<evidence type="ECO:0000313" key="1">
    <source>
        <dbReference type="EMBL" id="MCP2310092.1"/>
    </source>
</evidence>
<proteinExistence type="predicted"/>
<evidence type="ECO:0008006" key="3">
    <source>
        <dbReference type="Google" id="ProtNLM"/>
    </source>
</evidence>
<dbReference type="EMBL" id="JAMZDX010000003">
    <property type="protein sequence ID" value="MCP2310092.1"/>
    <property type="molecule type" value="Genomic_DNA"/>
</dbReference>
<evidence type="ECO:0000313" key="2">
    <source>
        <dbReference type="Proteomes" id="UP001206483"/>
    </source>
</evidence>
<accession>A0ABT1IY68</accession>
<dbReference type="Proteomes" id="UP001206483">
    <property type="component" value="Unassembled WGS sequence"/>
</dbReference>